<protein>
    <submittedName>
        <fullName evidence="1">AsIV-cont00014-ORF1</fullName>
    </submittedName>
</protein>
<sequence length="182" mass="21087">MQRAGIKEVWTKKCITVAFEMEYVVNVQYFKKPIDELVPKELAIAPLRGVHCKPTLFTFKPPCPWTDLPVAYQRLNEMMYQQVHKLFWRYGSIPWEDVSETVRKVLPNAALIYVKGTETKQWLSTIVGESVLVVDVDTLECPSLRELKEMIPGVSGHHKTAYGLYSAVENVDLLRNWLIQRY</sequence>
<dbReference type="EMBL" id="KC752220">
    <property type="protein sequence ID" value="AGQ20129.1"/>
    <property type="molecule type" value="Genomic_DNA"/>
</dbReference>
<organism evidence="1">
    <name type="scientific">Apophua simplicipes ichnovirus</name>
    <dbReference type="NCBI Taxonomy" id="1329648"/>
    <lineage>
        <taxon>Viruses</taxon>
        <taxon>Viruses incertae sedis</taxon>
        <taxon>Polydnaviriformidae</taxon>
        <taxon>Ichnoviriform</taxon>
    </lineage>
</organism>
<name>S5DMH0_9VIRU</name>
<proteinExistence type="predicted"/>
<reference evidence="1" key="1">
    <citation type="journal article" date="2013" name="J. Gen. Virol.">
        <title>Ultrastructural and genomic characterization of a second banchine polydnavirus confirms the existence of shared features within this ichnovirus lineage.</title>
        <authorList>
            <person name="Djoumad A."/>
            <person name="Stoltz D."/>
            <person name="Beliveau C."/>
            <person name="Boyle B."/>
            <person name="Kuhn L."/>
            <person name="Cusson M."/>
        </authorList>
    </citation>
    <scope>NUCLEOTIDE SEQUENCE</scope>
</reference>
<accession>S5DMH0</accession>
<evidence type="ECO:0000313" key="1">
    <source>
        <dbReference type="EMBL" id="AGQ20129.1"/>
    </source>
</evidence>